<accession>A0A8T4GP71</accession>
<name>A0A8T4GP71_9EURY</name>
<dbReference type="AlphaFoldDB" id="A0A8T4GP71"/>
<feature type="compositionally biased region" description="Basic and acidic residues" evidence="1">
    <location>
        <begin position="24"/>
        <end position="33"/>
    </location>
</feature>
<dbReference type="EMBL" id="JAGGKO010000004">
    <property type="protein sequence ID" value="MBP1955430.1"/>
    <property type="molecule type" value="Genomic_DNA"/>
</dbReference>
<sequence>MSEDEPNDVEARPSFEGQLTSNSADRESDEKDE</sequence>
<protein>
    <submittedName>
        <fullName evidence="2">Uncharacterized protein</fullName>
    </submittedName>
</protein>
<dbReference type="Proteomes" id="UP000765891">
    <property type="component" value="Unassembled WGS sequence"/>
</dbReference>
<evidence type="ECO:0000256" key="1">
    <source>
        <dbReference type="SAM" id="MobiDB-lite"/>
    </source>
</evidence>
<evidence type="ECO:0000313" key="3">
    <source>
        <dbReference type="Proteomes" id="UP000765891"/>
    </source>
</evidence>
<organism evidence="2 3">
    <name type="scientific">Halarchaeum rubridurum</name>
    <dbReference type="NCBI Taxonomy" id="489911"/>
    <lineage>
        <taxon>Archaea</taxon>
        <taxon>Methanobacteriati</taxon>
        <taxon>Methanobacteriota</taxon>
        <taxon>Stenosarchaea group</taxon>
        <taxon>Halobacteria</taxon>
        <taxon>Halobacteriales</taxon>
        <taxon>Halobacteriaceae</taxon>
    </lineage>
</organism>
<gene>
    <name evidence="2" type="ORF">J2752_002353</name>
</gene>
<proteinExistence type="predicted"/>
<evidence type="ECO:0000313" key="2">
    <source>
        <dbReference type="EMBL" id="MBP1955430.1"/>
    </source>
</evidence>
<comment type="caution">
    <text evidence="2">The sequence shown here is derived from an EMBL/GenBank/DDBJ whole genome shotgun (WGS) entry which is preliminary data.</text>
</comment>
<reference evidence="2" key="1">
    <citation type="submission" date="2021-03" db="EMBL/GenBank/DDBJ databases">
        <title>Genomic Encyclopedia of Type Strains, Phase IV (KMG-IV): sequencing the most valuable type-strain genomes for metagenomic binning, comparative biology and taxonomic classification.</title>
        <authorList>
            <person name="Goeker M."/>
        </authorList>
    </citation>
    <scope>NUCLEOTIDE SEQUENCE</scope>
    <source>
        <strain evidence="2">DSM 22443</strain>
    </source>
</reference>
<feature type="region of interest" description="Disordered" evidence="1">
    <location>
        <begin position="1"/>
        <end position="33"/>
    </location>
</feature>